<feature type="domain" description="ABC transporter" evidence="20">
    <location>
        <begin position="568"/>
        <end position="776"/>
    </location>
</feature>
<dbReference type="SUPFAM" id="SSF52540">
    <property type="entry name" value="P-loop containing nucleoside triphosphate hydrolases"/>
    <property type="match status" value="4"/>
</dbReference>
<evidence type="ECO:0000256" key="13">
    <source>
        <dbReference type="ARBA" id="ARBA00022840"/>
    </source>
</evidence>
<feature type="region of interest" description="Disordered" evidence="17">
    <location>
        <begin position="1929"/>
        <end position="1958"/>
    </location>
</feature>
<feature type="compositionally biased region" description="Low complexity" evidence="17">
    <location>
        <begin position="1980"/>
        <end position="1994"/>
    </location>
</feature>
<dbReference type="SMART" id="SM00382">
    <property type="entry name" value="AAA"/>
    <property type="match status" value="3"/>
</dbReference>
<dbReference type="GO" id="GO:0004519">
    <property type="term" value="F:endonuclease activity"/>
    <property type="evidence" value="ECO:0007669"/>
    <property type="project" value="UniProtKB-KW"/>
</dbReference>
<feature type="compositionally biased region" description="Basic and acidic residues" evidence="17">
    <location>
        <begin position="154"/>
        <end position="168"/>
    </location>
</feature>
<feature type="compositionally biased region" description="Low complexity" evidence="17">
    <location>
        <begin position="97"/>
        <end position="106"/>
    </location>
</feature>
<feature type="compositionally biased region" description="Basic residues" evidence="17">
    <location>
        <begin position="2187"/>
        <end position="2196"/>
    </location>
</feature>
<gene>
    <name evidence="21" type="ORF">GEV33_009822</name>
</gene>
<dbReference type="PANTHER" id="PTHR24223">
    <property type="entry name" value="ATP-BINDING CASSETTE SUB-FAMILY C"/>
    <property type="match status" value="1"/>
</dbReference>
<comment type="subcellular location">
    <subcellularLocation>
        <location evidence="1">Membrane</location>
        <topology evidence="1">Multi-pass membrane protein</topology>
    </subcellularLocation>
</comment>
<keyword evidence="13" id="KW-0067">ATP-binding</keyword>
<dbReference type="InterPro" id="IPR043502">
    <property type="entry name" value="DNA/RNA_pol_sf"/>
</dbReference>
<evidence type="ECO:0000256" key="17">
    <source>
        <dbReference type="SAM" id="MobiDB-lite"/>
    </source>
</evidence>
<keyword evidence="7" id="KW-0548">Nucleotidyltransferase</keyword>
<keyword evidence="22" id="KW-1185">Reference proteome</keyword>
<evidence type="ECO:0000256" key="12">
    <source>
        <dbReference type="ARBA" id="ARBA00022801"/>
    </source>
</evidence>
<evidence type="ECO:0000259" key="19">
    <source>
        <dbReference type="PROSITE" id="PS50878"/>
    </source>
</evidence>
<dbReference type="FunFam" id="3.10.10.10:FF:000007">
    <property type="entry name" value="Retrovirus-related Pol polyprotein from transposon 17.6-like Protein"/>
    <property type="match status" value="1"/>
</dbReference>
<dbReference type="InterPro" id="IPR003593">
    <property type="entry name" value="AAA+_ATPase"/>
</dbReference>
<evidence type="ECO:0000256" key="2">
    <source>
        <dbReference type="ARBA" id="ARBA00012493"/>
    </source>
</evidence>
<evidence type="ECO:0000313" key="21">
    <source>
        <dbReference type="EMBL" id="KAH0812969.1"/>
    </source>
</evidence>
<feature type="region of interest" description="Disordered" evidence="17">
    <location>
        <begin position="2060"/>
        <end position="2226"/>
    </location>
</feature>
<dbReference type="EC" id="2.7.7.49" evidence="2"/>
<feature type="region of interest" description="Disordered" evidence="17">
    <location>
        <begin position="1"/>
        <end position="21"/>
    </location>
</feature>
<keyword evidence="14" id="KW-0695">RNA-directed DNA polymerase</keyword>
<keyword evidence="10" id="KW-0547">Nucleotide-binding</keyword>
<keyword evidence="11" id="KW-0255">Endonuclease</keyword>
<evidence type="ECO:0000256" key="10">
    <source>
        <dbReference type="ARBA" id="ARBA00022741"/>
    </source>
</evidence>
<dbReference type="CDD" id="cd01647">
    <property type="entry name" value="RT_LTR"/>
    <property type="match status" value="1"/>
</dbReference>
<feature type="region of interest" description="Disordered" evidence="17">
    <location>
        <begin position="90"/>
        <end position="171"/>
    </location>
</feature>
<dbReference type="InterPro" id="IPR003439">
    <property type="entry name" value="ABC_transporter-like_ATP-bd"/>
</dbReference>
<dbReference type="GO" id="GO:0005524">
    <property type="term" value="F:ATP binding"/>
    <property type="evidence" value="ECO:0007669"/>
    <property type="project" value="UniProtKB-KW"/>
</dbReference>
<dbReference type="InterPro" id="IPR017871">
    <property type="entry name" value="ABC_transporter-like_CS"/>
</dbReference>
<evidence type="ECO:0000256" key="14">
    <source>
        <dbReference type="ARBA" id="ARBA00022918"/>
    </source>
</evidence>
<feature type="compositionally biased region" description="Polar residues" evidence="17">
    <location>
        <begin position="1875"/>
        <end position="1885"/>
    </location>
</feature>
<feature type="domain" description="ABC transporter" evidence="20">
    <location>
        <begin position="836"/>
        <end position="1067"/>
    </location>
</feature>
<protein>
    <recommendedName>
        <fullName evidence="2">RNA-directed DNA polymerase</fullName>
        <ecNumber evidence="2">2.7.7.49</ecNumber>
    </recommendedName>
</protein>
<keyword evidence="6 18" id="KW-0812">Transmembrane</keyword>
<evidence type="ECO:0000256" key="7">
    <source>
        <dbReference type="ARBA" id="ARBA00022695"/>
    </source>
</evidence>
<dbReference type="Pfam" id="PF22938">
    <property type="entry name" value="Integrase_p58_C"/>
    <property type="match status" value="1"/>
</dbReference>
<feature type="transmembrane region" description="Helical" evidence="18">
    <location>
        <begin position="1436"/>
        <end position="1456"/>
    </location>
</feature>
<dbReference type="Pfam" id="PF00078">
    <property type="entry name" value="RVT_1"/>
    <property type="match status" value="1"/>
</dbReference>
<feature type="compositionally biased region" description="Pro residues" evidence="17">
    <location>
        <begin position="1930"/>
        <end position="1940"/>
    </location>
</feature>
<feature type="domain" description="ABC transporter" evidence="20">
    <location>
        <begin position="1573"/>
        <end position="1804"/>
    </location>
</feature>
<evidence type="ECO:0000313" key="22">
    <source>
        <dbReference type="Proteomes" id="UP000719412"/>
    </source>
</evidence>
<dbReference type="InterPro" id="IPR043128">
    <property type="entry name" value="Rev_trsase/Diguanyl_cyclase"/>
</dbReference>
<name>A0A8J6HDX9_TENMO</name>
<feature type="compositionally biased region" description="Pro residues" evidence="17">
    <location>
        <begin position="2007"/>
        <end position="2020"/>
    </location>
</feature>
<feature type="region of interest" description="Disordered" evidence="17">
    <location>
        <begin position="1980"/>
        <end position="2040"/>
    </location>
</feature>
<evidence type="ECO:0000256" key="9">
    <source>
        <dbReference type="ARBA" id="ARBA00022737"/>
    </source>
</evidence>
<sequence>MDNGPLETTPEQRKENALDHQRRYRRRYVRPGAPVPAFRPNDLVLVRHHTKRGFEPTWIGPVRVIADARGNCYWIERGAYATREHIDHLRPAPAGHEGQQAGEQPPAEGPEPDQGNTIDEEENQTPIVVGTMDAQEPTPPQDVLREHRRRRHRQQIERQHVQAKRSHEGLSPLSQPLLLVAEISPSEDDEDSTELNKKIETQRLGGMSEPSKGGRVLPIRCQDGIDREGPIQFRALGRTAPKATGVLVPQLQRPGEEPPSSPTRFTDPVGNKGWKHLTDEQIKKAKVKSDAFATANEPTGRTNIVQHRQRQTNLTATENTTSRKTPRKDSSSPWSSPVVLVTKKDGSTRFCVDYRRLNDVTKKDSYSLPRIDDTLSTLEGSRWFSTLDLKSGYWQVGVHPEDKEKTAFSTDSGLYQFNIMPFGLCNAPATFERLMEFVLRGLTWKTCLVYLDDVMVVGRIQTDPDKLEAVREWPRPMDNHQLRSFLGLCTYYRRFVKGFADIAKPLHKLTEDKTPFIWDKESETAFQSLKISLCTSPILSYPKIKGQYILDTDASNNGIEAVLSQVQEGEERVIEYYSKVLSNPERNYCVTRREWLMIVNARDRQPSWEGPFIIVKRRNGVVYRIKGHLKAKMKVVHLDRLVPYAGDNDQTFWFELEHDIFLFPYGDQTLVGERGVMLSGGQKARISLARAVYRDADIYLLDDPLSAVDANVAQQIFNKCILDHLRNKCVVLVTHQIQYLRNVDRIYLLETGTIVDSGKYENLVGLDKYFTENNGERFAETVDSPVMQYALKTWMELNAQMSAVERVVEYSELSLERNDGVEKPPESWPASGDISFHSVSLRYSSDDVYVLKKVSFNVKCKEKIGIIGRTGAGKTSLISVLFRLFHFEGSVVIDNVDTKSIPLRELRSKITVIPQDPLLFLGSLRKNLDPFGQYSDHQLWRALDEFELKEVVSNLPSGLESMVSEKGSNFSVGQRQLLCLVRAMLKESKIIVLDEATANVDLETDELIQSSIRKKFKNCTVLTIAHRVNTVIDSDKILVMDEGLVVEFGQPHQLLQNRDGSFYRYVKKSGVQAMADLTKTVENSEDDHVSSLRKNLDPFGQYPDHQLWTALDVFQLKEVVSNLPLGLDSMVSERVLATVLTGTPLTSQHVYALTNLYENIKISIIIGLPLAAIQFPEALVSIQRIKEFLLRTHDYLNDPIKAIGKPDKAGSGKSTLLQVILKELDPVKGTREVEGTISYACQDPWIFSASIRQNILFGQDFDLEKYQEVIKACALEHDFFLFPYGDQTLVGERGVMLSGGQKARINLARAVYRDADIYLLDDPLSAVDAHVARQIFDKCILDHLQNKCVVLVTHQTQYLPSVDRIYLLESGMIADIGKYENLVCLDKYFIENNGQTFAETVDAAVFKDSDLRPETKEHQSSGTTDKKIYGAYCSAAGHWLFTCLVILLFTLARLWGSLLDGFLTFWVNLEQETAYLTPELSDVFTTSSCLYIYAGLLMCLILTKTHVGYVGLAISLSNALLLVMQFALKTLIELNAQMTAVERVVEYSELSLESNDGVDTPPQSWPISGDISFHSVSLRYSSNDAPVLMNVSFNIKSREKIGIIGRTGAGKSSLIAVLFRLFHFEGSVVIDNVDTKSIPLTELRSKITVIPQDPLLFLGSLRKNLDPFGQYPDHQLWTALDEFELKDVVSNLPSGLDSMVSESGSNFSVGQRQLLCLVRATLRESKIIVLDEATANVDLKTDEMIQSSIRKKFKHCTVLTIAHRLNTVIDSDKILVMDKGMVVEFGQPHQLLRNRGLFYRYVKKGGVQVVTDLTETVENSEDDDVSMMKRSRWRKNSAPSRARKLARSRLHQPRPPNPPRNPCFFRPTIPGLRAEQSSPTATAASQRPRVATEPTKGPRRACRAHSIPIPIPIPIIHLTLLAPAPNRLPIQPPTPLPTPNFRPVRSPSERTRSSPVFGPFAPLRANQVIPLIPCFRPVRSPSERTGSSRSSLVSGPFAPLVRKPGLPQSPPDPVTPPQPRYTPTRSLATPPRESSRVDRRKYEHPHISLAAEDIPQVTDTIPGGFRLHQLTPGRRHSAELPRPCGVPPQPKKRTGAPPGSDRHIIWHPSRDRCQKPGKRKSAARTDPPTRLSPPVIPGVCPPTDDPNFRSGVTAAGQPGPDQPKDEASTHGGTRAPVCPARWDATGSRKHDRKPGTRRPPPLSPATTGDKKTPLVQLDFSRNRPFI</sequence>
<evidence type="ECO:0000256" key="4">
    <source>
        <dbReference type="ARBA" id="ARBA00022670"/>
    </source>
</evidence>
<reference evidence="21" key="1">
    <citation type="journal article" date="2020" name="J Insects Food Feed">
        <title>The yellow mealworm (Tenebrio molitor) genome: a resource for the emerging insects as food and feed industry.</title>
        <authorList>
            <person name="Eriksson T."/>
            <person name="Andere A."/>
            <person name="Kelstrup H."/>
            <person name="Emery V."/>
            <person name="Picard C."/>
        </authorList>
    </citation>
    <scope>NUCLEOTIDE SEQUENCE</scope>
    <source>
        <strain evidence="21">Stoneville</strain>
        <tissue evidence="21">Whole head</tissue>
    </source>
</reference>
<dbReference type="SUPFAM" id="SSF56672">
    <property type="entry name" value="DNA/RNA polymerases"/>
    <property type="match status" value="1"/>
</dbReference>
<feature type="compositionally biased region" description="Pro residues" evidence="17">
    <location>
        <begin position="2130"/>
        <end position="2144"/>
    </location>
</feature>
<feature type="region of interest" description="Disordered" evidence="17">
    <location>
        <begin position="304"/>
        <end position="338"/>
    </location>
</feature>
<dbReference type="GO" id="GO:0006508">
    <property type="term" value="P:proteolysis"/>
    <property type="evidence" value="ECO:0007669"/>
    <property type="project" value="UniProtKB-KW"/>
</dbReference>
<keyword evidence="9" id="KW-0677">Repeat</keyword>
<evidence type="ECO:0000256" key="1">
    <source>
        <dbReference type="ARBA" id="ARBA00004141"/>
    </source>
</evidence>
<evidence type="ECO:0000256" key="5">
    <source>
        <dbReference type="ARBA" id="ARBA00022679"/>
    </source>
</evidence>
<dbReference type="PANTHER" id="PTHR24223:SF448">
    <property type="entry name" value="FI20146P1-RELATED"/>
    <property type="match status" value="1"/>
</dbReference>
<dbReference type="PROSITE" id="PS00211">
    <property type="entry name" value="ABC_TRANSPORTER_1"/>
    <property type="match status" value="4"/>
</dbReference>
<evidence type="ECO:0000256" key="18">
    <source>
        <dbReference type="SAM" id="Phobius"/>
    </source>
</evidence>
<feature type="region of interest" description="Disordered" evidence="17">
    <location>
        <begin position="1819"/>
        <end position="1901"/>
    </location>
</feature>
<feature type="compositionally biased region" description="Polar residues" evidence="17">
    <location>
        <begin position="304"/>
        <end position="323"/>
    </location>
</feature>
<feature type="region of interest" description="Disordered" evidence="17">
    <location>
        <begin position="250"/>
        <end position="273"/>
    </location>
</feature>
<evidence type="ECO:0000256" key="3">
    <source>
        <dbReference type="ARBA" id="ARBA00022448"/>
    </source>
</evidence>
<dbReference type="InterPro" id="IPR041577">
    <property type="entry name" value="RT_RNaseH_2"/>
</dbReference>
<dbReference type="GO" id="GO:0042626">
    <property type="term" value="F:ATPase-coupled transmembrane transporter activity"/>
    <property type="evidence" value="ECO:0007669"/>
    <property type="project" value="TreeGrafter"/>
</dbReference>
<dbReference type="InterPro" id="IPR000477">
    <property type="entry name" value="RT_dom"/>
</dbReference>
<keyword evidence="8" id="KW-0540">Nuclease</keyword>
<dbReference type="InterPro" id="IPR050173">
    <property type="entry name" value="ABC_transporter_C-like"/>
</dbReference>
<evidence type="ECO:0000256" key="16">
    <source>
        <dbReference type="ARBA" id="ARBA00023136"/>
    </source>
</evidence>
<dbReference type="EMBL" id="JABDTM020025668">
    <property type="protein sequence ID" value="KAH0812969.1"/>
    <property type="molecule type" value="Genomic_DNA"/>
</dbReference>
<dbReference type="InterPro" id="IPR054465">
    <property type="entry name" value="Integrase_p58-like_C"/>
</dbReference>
<evidence type="ECO:0000256" key="15">
    <source>
        <dbReference type="ARBA" id="ARBA00022989"/>
    </source>
</evidence>
<dbReference type="GO" id="GO:0003964">
    <property type="term" value="F:RNA-directed DNA polymerase activity"/>
    <property type="evidence" value="ECO:0007669"/>
    <property type="project" value="UniProtKB-KW"/>
</dbReference>
<feature type="compositionally biased region" description="Basic and acidic residues" evidence="17">
    <location>
        <begin position="10"/>
        <end position="21"/>
    </location>
</feature>
<feature type="compositionally biased region" description="Basic and acidic residues" evidence="17">
    <location>
        <begin position="2100"/>
        <end position="2114"/>
    </location>
</feature>
<dbReference type="Gene3D" id="3.10.10.10">
    <property type="entry name" value="HIV Type 1 Reverse Transcriptase, subunit A, domain 1"/>
    <property type="match status" value="1"/>
</dbReference>
<dbReference type="Gene3D" id="3.40.50.300">
    <property type="entry name" value="P-loop containing nucleotide triphosphate hydrolases"/>
    <property type="match status" value="4"/>
</dbReference>
<keyword evidence="15 18" id="KW-1133">Transmembrane helix</keyword>
<dbReference type="PROSITE" id="PS50878">
    <property type="entry name" value="RT_POL"/>
    <property type="match status" value="1"/>
</dbReference>
<evidence type="ECO:0000256" key="11">
    <source>
        <dbReference type="ARBA" id="ARBA00022759"/>
    </source>
</evidence>
<dbReference type="FunFam" id="3.40.50.300:FF:000973">
    <property type="entry name" value="Multidrug resistance-associated protein 4"/>
    <property type="match status" value="1"/>
</dbReference>
<dbReference type="PROSITE" id="PS50893">
    <property type="entry name" value="ABC_TRANSPORTER_2"/>
    <property type="match status" value="4"/>
</dbReference>
<dbReference type="CDD" id="cd03250">
    <property type="entry name" value="ABCC_MRP_domain1"/>
    <property type="match status" value="1"/>
</dbReference>
<comment type="caution">
    <text evidence="21">The sequence shown here is derived from an EMBL/GenBank/DDBJ whole genome shotgun (WGS) entry which is preliminary data.</text>
</comment>
<organism evidence="21 22">
    <name type="scientific">Tenebrio molitor</name>
    <name type="common">Yellow mealworm beetle</name>
    <dbReference type="NCBI Taxonomy" id="7067"/>
    <lineage>
        <taxon>Eukaryota</taxon>
        <taxon>Metazoa</taxon>
        <taxon>Ecdysozoa</taxon>
        <taxon>Arthropoda</taxon>
        <taxon>Hexapoda</taxon>
        <taxon>Insecta</taxon>
        <taxon>Pterygota</taxon>
        <taxon>Neoptera</taxon>
        <taxon>Endopterygota</taxon>
        <taxon>Coleoptera</taxon>
        <taxon>Polyphaga</taxon>
        <taxon>Cucujiformia</taxon>
        <taxon>Tenebrionidae</taxon>
        <taxon>Tenebrio</taxon>
    </lineage>
</organism>
<proteinExistence type="predicted"/>
<keyword evidence="3" id="KW-0813">Transport</keyword>
<reference evidence="21" key="2">
    <citation type="submission" date="2021-08" db="EMBL/GenBank/DDBJ databases">
        <authorList>
            <person name="Eriksson T."/>
        </authorList>
    </citation>
    <scope>NUCLEOTIDE SEQUENCE</scope>
    <source>
        <strain evidence="21">Stoneville</strain>
        <tissue evidence="21">Whole head</tissue>
    </source>
</reference>
<dbReference type="Gene3D" id="3.30.70.270">
    <property type="match status" value="1"/>
</dbReference>
<keyword evidence="5" id="KW-0808">Transferase</keyword>
<feature type="domain" description="ABC transporter" evidence="20">
    <location>
        <begin position="1173"/>
        <end position="1395"/>
    </location>
</feature>
<evidence type="ECO:0000256" key="6">
    <source>
        <dbReference type="ARBA" id="ARBA00022692"/>
    </source>
</evidence>
<dbReference type="CDD" id="cd03244">
    <property type="entry name" value="ABCC_MRP_domain2"/>
    <property type="match status" value="2"/>
</dbReference>
<dbReference type="GO" id="GO:0016020">
    <property type="term" value="C:membrane"/>
    <property type="evidence" value="ECO:0007669"/>
    <property type="project" value="UniProtKB-SubCell"/>
</dbReference>
<accession>A0A8J6HDX9</accession>
<dbReference type="GO" id="GO:0008233">
    <property type="term" value="F:peptidase activity"/>
    <property type="evidence" value="ECO:0007669"/>
    <property type="project" value="UniProtKB-KW"/>
</dbReference>
<keyword evidence="16 18" id="KW-0472">Membrane</keyword>
<dbReference type="Pfam" id="PF00005">
    <property type="entry name" value="ABC_tran"/>
    <property type="match status" value="4"/>
</dbReference>
<dbReference type="InterPro" id="IPR027417">
    <property type="entry name" value="P-loop_NTPase"/>
</dbReference>
<feature type="domain" description="Reverse transcriptase" evidence="19">
    <location>
        <begin position="322"/>
        <end position="531"/>
    </location>
</feature>
<keyword evidence="12" id="KW-0378">Hydrolase</keyword>
<feature type="compositionally biased region" description="Basic residues" evidence="17">
    <location>
        <begin position="1829"/>
        <end position="1852"/>
    </location>
</feature>
<keyword evidence="4" id="KW-0645">Protease</keyword>
<dbReference type="FunFam" id="3.40.50.300:FF:000163">
    <property type="entry name" value="Multidrug resistance-associated protein member 4"/>
    <property type="match status" value="2"/>
</dbReference>
<dbReference type="FunFam" id="3.30.70.270:FF:000020">
    <property type="entry name" value="Transposon Tf2-6 polyprotein-like Protein"/>
    <property type="match status" value="1"/>
</dbReference>
<dbReference type="GO" id="GO:0016887">
    <property type="term" value="F:ATP hydrolysis activity"/>
    <property type="evidence" value="ECO:0007669"/>
    <property type="project" value="InterPro"/>
</dbReference>
<evidence type="ECO:0000256" key="8">
    <source>
        <dbReference type="ARBA" id="ARBA00022722"/>
    </source>
</evidence>
<dbReference type="Proteomes" id="UP000719412">
    <property type="component" value="Unassembled WGS sequence"/>
</dbReference>
<feature type="transmembrane region" description="Helical" evidence="18">
    <location>
        <begin position="1509"/>
        <end position="1528"/>
    </location>
</feature>
<dbReference type="Pfam" id="PF17919">
    <property type="entry name" value="RT_RNaseH_2"/>
    <property type="match status" value="1"/>
</dbReference>
<evidence type="ECO:0000259" key="20">
    <source>
        <dbReference type="PROSITE" id="PS50893"/>
    </source>
</evidence>